<feature type="compositionally biased region" description="Basic and acidic residues" evidence="1">
    <location>
        <begin position="37"/>
        <end position="75"/>
    </location>
</feature>
<evidence type="ECO:0000313" key="3">
    <source>
        <dbReference type="Proteomes" id="UP001162060"/>
    </source>
</evidence>
<reference evidence="2" key="1">
    <citation type="submission" date="2024-01" db="EMBL/GenBank/DDBJ databases">
        <authorList>
            <person name="Webb A."/>
        </authorList>
    </citation>
    <scope>NUCLEOTIDE SEQUENCE</scope>
    <source>
        <strain evidence="2">Pm1</strain>
    </source>
</reference>
<dbReference type="AlphaFoldDB" id="A0AAV1TYK2"/>
<evidence type="ECO:0000313" key="2">
    <source>
        <dbReference type="EMBL" id="CAK7926099.1"/>
    </source>
</evidence>
<evidence type="ECO:0000256" key="1">
    <source>
        <dbReference type="SAM" id="MobiDB-lite"/>
    </source>
</evidence>
<sequence length="101" mass="11379">MVRVPGSSGDSLFHRESRDENVVIKNEPGIGASAEFRLPKTREEKGSRDHHSFGRVYDDKTVKEEDHQADLEEKPQPSPEVPSVPPRIALQSTICQMEILQ</sequence>
<comment type="caution">
    <text evidence="2">The sequence shown here is derived from an EMBL/GenBank/DDBJ whole genome shotgun (WGS) entry which is preliminary data.</text>
</comment>
<name>A0AAV1TYK2_9STRA</name>
<accession>A0AAV1TYK2</accession>
<feature type="compositionally biased region" description="Pro residues" evidence="1">
    <location>
        <begin position="76"/>
        <end position="85"/>
    </location>
</feature>
<proteinExistence type="predicted"/>
<dbReference type="Proteomes" id="UP001162060">
    <property type="component" value="Unassembled WGS sequence"/>
</dbReference>
<dbReference type="EMBL" id="CAKLBY020000097">
    <property type="protein sequence ID" value="CAK7926099.1"/>
    <property type="molecule type" value="Genomic_DNA"/>
</dbReference>
<feature type="region of interest" description="Disordered" evidence="1">
    <location>
        <begin position="1"/>
        <end position="86"/>
    </location>
</feature>
<organism evidence="2 3">
    <name type="scientific">Peronospora matthiolae</name>
    <dbReference type="NCBI Taxonomy" id="2874970"/>
    <lineage>
        <taxon>Eukaryota</taxon>
        <taxon>Sar</taxon>
        <taxon>Stramenopiles</taxon>
        <taxon>Oomycota</taxon>
        <taxon>Peronosporomycetes</taxon>
        <taxon>Peronosporales</taxon>
        <taxon>Peronosporaceae</taxon>
        <taxon>Peronospora</taxon>
    </lineage>
</organism>
<gene>
    <name evidence="2" type="ORF">PM001_LOCUS11249</name>
</gene>
<protein>
    <submittedName>
        <fullName evidence="2">Uncharacterized protein</fullName>
    </submittedName>
</protein>
<feature type="compositionally biased region" description="Basic and acidic residues" evidence="1">
    <location>
        <begin position="12"/>
        <end position="22"/>
    </location>
</feature>